<sequence length="122" mass="14245">MYQIDWITYVMIILASYRLTHLIVFDKITEFIRRPFLRKEKQVDEDGHTRTKNVPTSKFGYLVNCYWCAGIWSAVIIAICYIYIPTVAWPFIFILSIAGAQAIIETFVGIGTKVTKWFSEHE</sequence>
<name>A0ACC6M5D7_9BACI</name>
<dbReference type="EMBL" id="JAWZSR010000004">
    <property type="protein sequence ID" value="MDX8046159.1"/>
    <property type="molecule type" value="Genomic_DNA"/>
</dbReference>
<keyword evidence="2" id="KW-1185">Reference proteome</keyword>
<gene>
    <name evidence="1" type="ORF">SH601_09165</name>
</gene>
<comment type="caution">
    <text evidence="1">The sequence shown here is derived from an EMBL/GenBank/DDBJ whole genome shotgun (WGS) entry which is preliminary data.</text>
</comment>
<reference evidence="1" key="1">
    <citation type="submission" date="2023-11" db="EMBL/GenBank/DDBJ databases">
        <title>Gracilibacillus pellucida a moderately halophilic bacterium isolated from saline soil in Xinjiang province.</title>
        <authorList>
            <person name="Zhang Z."/>
            <person name="Tan F."/>
            <person name="Wang Y."/>
            <person name="Xia M."/>
        </authorList>
    </citation>
    <scope>NUCLEOTIDE SEQUENCE</scope>
    <source>
        <strain evidence="1">S3-1-1</strain>
    </source>
</reference>
<evidence type="ECO:0000313" key="2">
    <source>
        <dbReference type="Proteomes" id="UP001277972"/>
    </source>
</evidence>
<accession>A0ACC6M5D7</accession>
<organism evidence="1 2">
    <name type="scientific">Gracilibacillus pellucidus</name>
    <dbReference type="NCBI Taxonomy" id="3095368"/>
    <lineage>
        <taxon>Bacteria</taxon>
        <taxon>Bacillati</taxon>
        <taxon>Bacillota</taxon>
        <taxon>Bacilli</taxon>
        <taxon>Bacillales</taxon>
        <taxon>Bacillaceae</taxon>
        <taxon>Gracilibacillus</taxon>
    </lineage>
</organism>
<proteinExistence type="predicted"/>
<dbReference type="Proteomes" id="UP001277972">
    <property type="component" value="Unassembled WGS sequence"/>
</dbReference>
<evidence type="ECO:0000313" key="1">
    <source>
        <dbReference type="EMBL" id="MDX8046159.1"/>
    </source>
</evidence>
<protein>
    <submittedName>
        <fullName evidence="1">DUF1360 domain-containing protein</fullName>
    </submittedName>
</protein>